<name>A0A2A2KRQ6_9BILA</name>
<dbReference type="Proteomes" id="UP000218231">
    <property type="component" value="Unassembled WGS sequence"/>
</dbReference>
<evidence type="ECO:0000256" key="6">
    <source>
        <dbReference type="ARBA" id="ARBA00022691"/>
    </source>
</evidence>
<dbReference type="PANTHER" id="PTHR21404:SF3">
    <property type="entry name" value="SMALL RNA 2'-O-METHYLTRANSFERASE"/>
    <property type="match status" value="1"/>
</dbReference>
<keyword evidence="8" id="KW-0460">Magnesium</keyword>
<evidence type="ECO:0000256" key="10">
    <source>
        <dbReference type="ARBA" id="ARBA00023158"/>
    </source>
</evidence>
<reference evidence="13 14" key="1">
    <citation type="journal article" date="2017" name="Curr. Biol.">
        <title>Genome architecture and evolution of a unichromosomal asexual nematode.</title>
        <authorList>
            <person name="Fradin H."/>
            <person name="Zegar C."/>
            <person name="Gutwein M."/>
            <person name="Lucas J."/>
            <person name="Kovtun M."/>
            <person name="Corcoran D."/>
            <person name="Baugh L.R."/>
            <person name="Kiontke K."/>
            <person name="Gunsalus K."/>
            <person name="Fitch D.H."/>
            <person name="Piano F."/>
        </authorList>
    </citation>
    <scope>NUCLEOTIDE SEQUENCE [LARGE SCALE GENOMIC DNA]</scope>
    <source>
        <strain evidence="13">PF1309</strain>
    </source>
</reference>
<proteinExistence type="inferred from homology"/>
<dbReference type="GO" id="GO:0030422">
    <property type="term" value="P:siRNA processing"/>
    <property type="evidence" value="ECO:0007669"/>
    <property type="project" value="TreeGrafter"/>
</dbReference>
<evidence type="ECO:0000256" key="7">
    <source>
        <dbReference type="ARBA" id="ARBA00022723"/>
    </source>
</evidence>
<dbReference type="GO" id="GO:0005737">
    <property type="term" value="C:cytoplasm"/>
    <property type="evidence" value="ECO:0007669"/>
    <property type="project" value="TreeGrafter"/>
</dbReference>
<evidence type="ECO:0000256" key="5">
    <source>
        <dbReference type="ARBA" id="ARBA00022679"/>
    </source>
</evidence>
<dbReference type="EMBL" id="LIAE01007883">
    <property type="protein sequence ID" value="PAV76483.1"/>
    <property type="molecule type" value="Genomic_DNA"/>
</dbReference>
<dbReference type="InterPro" id="IPR029063">
    <property type="entry name" value="SAM-dependent_MTases_sf"/>
</dbReference>
<dbReference type="GO" id="GO:0034587">
    <property type="term" value="P:piRNA processing"/>
    <property type="evidence" value="ECO:0007669"/>
    <property type="project" value="TreeGrafter"/>
</dbReference>
<dbReference type="OrthoDB" id="2154311at2759"/>
<evidence type="ECO:0000256" key="8">
    <source>
        <dbReference type="ARBA" id="ARBA00022842"/>
    </source>
</evidence>
<dbReference type="GO" id="GO:0005634">
    <property type="term" value="C:nucleus"/>
    <property type="evidence" value="ECO:0007669"/>
    <property type="project" value="TreeGrafter"/>
</dbReference>
<dbReference type="Gene3D" id="3.40.50.150">
    <property type="entry name" value="Vaccinia Virus protein VP39"/>
    <property type="match status" value="1"/>
</dbReference>
<evidence type="ECO:0000313" key="14">
    <source>
        <dbReference type="Proteomes" id="UP000218231"/>
    </source>
</evidence>
<keyword evidence="4" id="KW-0489">Methyltransferase</keyword>
<keyword evidence="10" id="KW-0943">RNA-mediated gene silencing</keyword>
<sequence length="425" mass="50060">MVLPPWKPERNYNYQEDLMKNLKEAYEEIDAKVHRELDVDLEEMLKNVSLVHSWLNLDDKENKKKLFTPPLQRQRAEFVRDILLQWGRAYNIKKLAVMGCGQLYLEWVLMYRMDELGLRCICSVDKKASSIREGIKDNKYNYNRVMSVLQKRVAMPCVIEAYLGSILELDGRVADADAVVATEVIEHMPIEDATKFCLMVLTQIQPKMFVASTPNAEYNTAFGLEPGKFRHTDHKFEFDRQQFQDWIDELMKEVDELYEYEIRFVGQTDGYEELQGATQFVIFRLKDIYPAPKSKELLSVRNYKLADHYVIYHGLRHFEFHTVLSAIIQYIHCNYDEIRMQSENVSSSLIVVPCEAVLKLCNFPAFLLEQNKINIYQTFRWKSELMWDLVSVTRICADMYFVMSRADSVEETIRMLATIQQRFSF</sequence>
<comment type="caution">
    <text evidence="13">The sequence shown here is derived from an EMBL/GenBank/DDBJ whole genome shotgun (WGS) entry which is preliminary data.</text>
</comment>
<gene>
    <name evidence="13" type="ORF">WR25_11626</name>
</gene>
<dbReference type="STRING" id="2018661.A0A2A2KRQ6"/>
<evidence type="ECO:0000256" key="1">
    <source>
        <dbReference type="ARBA" id="ARBA00001946"/>
    </source>
</evidence>
<comment type="catalytic activity">
    <reaction evidence="12">
        <text>small RNA 3'-end nucleotide + S-adenosyl-L-methionine = small RNA 3'-end 2'-O-methylnucleotide + S-adenosyl-L-homocysteine + H(+)</text>
        <dbReference type="Rhea" id="RHEA:37887"/>
        <dbReference type="Rhea" id="RHEA-COMP:10415"/>
        <dbReference type="Rhea" id="RHEA-COMP:10416"/>
        <dbReference type="ChEBI" id="CHEBI:15378"/>
        <dbReference type="ChEBI" id="CHEBI:57856"/>
        <dbReference type="ChEBI" id="CHEBI:59789"/>
        <dbReference type="ChEBI" id="CHEBI:74896"/>
        <dbReference type="ChEBI" id="CHEBI:74898"/>
        <dbReference type="EC" id="2.1.1.386"/>
    </reaction>
</comment>
<keyword evidence="7" id="KW-0479">Metal-binding</keyword>
<evidence type="ECO:0000256" key="2">
    <source>
        <dbReference type="ARBA" id="ARBA00009026"/>
    </source>
</evidence>
<dbReference type="AlphaFoldDB" id="A0A2A2KRQ6"/>
<keyword evidence="14" id="KW-1185">Reference proteome</keyword>
<dbReference type="GO" id="GO:0090486">
    <property type="term" value="F:small RNA 2'-O-methyltransferase activity"/>
    <property type="evidence" value="ECO:0007669"/>
    <property type="project" value="UniProtKB-EC"/>
</dbReference>
<evidence type="ECO:0000256" key="9">
    <source>
        <dbReference type="ARBA" id="ARBA00022884"/>
    </source>
</evidence>
<dbReference type="GO" id="GO:0003723">
    <property type="term" value="F:RNA binding"/>
    <property type="evidence" value="ECO:0007669"/>
    <property type="project" value="UniProtKB-KW"/>
</dbReference>
<keyword evidence="6" id="KW-0949">S-adenosyl-L-methionine</keyword>
<keyword evidence="5" id="KW-0808">Transferase</keyword>
<comment type="similarity">
    <text evidence="2">Belongs to the methyltransferase superfamily. HEN1 family.</text>
</comment>
<evidence type="ECO:0000256" key="11">
    <source>
        <dbReference type="ARBA" id="ARBA00035025"/>
    </source>
</evidence>
<organism evidence="13 14">
    <name type="scientific">Diploscapter pachys</name>
    <dbReference type="NCBI Taxonomy" id="2018661"/>
    <lineage>
        <taxon>Eukaryota</taxon>
        <taxon>Metazoa</taxon>
        <taxon>Ecdysozoa</taxon>
        <taxon>Nematoda</taxon>
        <taxon>Chromadorea</taxon>
        <taxon>Rhabditida</taxon>
        <taxon>Rhabditina</taxon>
        <taxon>Rhabditomorpha</taxon>
        <taxon>Rhabditoidea</taxon>
        <taxon>Rhabditidae</taxon>
        <taxon>Diploscapter</taxon>
    </lineage>
</organism>
<evidence type="ECO:0000256" key="12">
    <source>
        <dbReference type="ARBA" id="ARBA00048418"/>
    </source>
</evidence>
<evidence type="ECO:0000256" key="3">
    <source>
        <dbReference type="ARBA" id="ARBA00021330"/>
    </source>
</evidence>
<dbReference type="GO" id="GO:0001510">
    <property type="term" value="P:RNA methylation"/>
    <property type="evidence" value="ECO:0007669"/>
    <property type="project" value="InterPro"/>
</dbReference>
<dbReference type="GO" id="GO:0046872">
    <property type="term" value="F:metal ion binding"/>
    <property type="evidence" value="ECO:0007669"/>
    <property type="project" value="UniProtKB-KW"/>
</dbReference>
<protein>
    <recommendedName>
        <fullName evidence="3">Small RNA 2'-O-methyltransferase</fullName>
        <ecNumber evidence="11">2.1.1.386</ecNumber>
    </recommendedName>
</protein>
<comment type="cofactor">
    <cofactor evidence="1">
        <name>Mg(2+)</name>
        <dbReference type="ChEBI" id="CHEBI:18420"/>
    </cofactor>
</comment>
<dbReference type="EC" id="2.1.1.386" evidence="11"/>
<evidence type="ECO:0000256" key="4">
    <source>
        <dbReference type="ARBA" id="ARBA00022603"/>
    </source>
</evidence>
<dbReference type="PANTHER" id="PTHR21404">
    <property type="entry name" value="HEN1"/>
    <property type="match status" value="1"/>
</dbReference>
<dbReference type="InterPro" id="IPR026610">
    <property type="entry name" value="Hen1"/>
</dbReference>
<accession>A0A2A2KRQ6</accession>
<keyword evidence="9" id="KW-0694">RNA-binding</keyword>
<evidence type="ECO:0000313" key="13">
    <source>
        <dbReference type="EMBL" id="PAV76483.1"/>
    </source>
</evidence>